<comment type="caution">
    <text evidence="1">The sequence shown here is derived from an EMBL/GenBank/DDBJ whole genome shotgun (WGS) entry which is preliminary data.</text>
</comment>
<protein>
    <submittedName>
        <fullName evidence="1">Uncharacterized protein</fullName>
    </submittedName>
</protein>
<name>A0AAE0YMV5_9GAST</name>
<accession>A0AAE0YMV5</accession>
<dbReference type="Gene3D" id="1.20.58.60">
    <property type="match status" value="1"/>
</dbReference>
<dbReference type="SUPFAM" id="SSF46966">
    <property type="entry name" value="Spectrin repeat"/>
    <property type="match status" value="1"/>
</dbReference>
<proteinExistence type="predicted"/>
<evidence type="ECO:0000313" key="2">
    <source>
        <dbReference type="Proteomes" id="UP001283361"/>
    </source>
</evidence>
<organism evidence="1 2">
    <name type="scientific">Elysia crispata</name>
    <name type="common">lettuce slug</name>
    <dbReference type="NCBI Taxonomy" id="231223"/>
    <lineage>
        <taxon>Eukaryota</taxon>
        <taxon>Metazoa</taxon>
        <taxon>Spiralia</taxon>
        <taxon>Lophotrochozoa</taxon>
        <taxon>Mollusca</taxon>
        <taxon>Gastropoda</taxon>
        <taxon>Heterobranchia</taxon>
        <taxon>Euthyneura</taxon>
        <taxon>Panpulmonata</taxon>
        <taxon>Sacoglossa</taxon>
        <taxon>Placobranchoidea</taxon>
        <taxon>Plakobranchidae</taxon>
        <taxon>Elysia</taxon>
    </lineage>
</organism>
<dbReference type="EMBL" id="JAWDGP010005927">
    <property type="protein sequence ID" value="KAK3749778.1"/>
    <property type="molecule type" value="Genomic_DNA"/>
</dbReference>
<gene>
    <name evidence="1" type="ORF">RRG08_046283</name>
</gene>
<reference evidence="1" key="1">
    <citation type="journal article" date="2023" name="G3 (Bethesda)">
        <title>A reference genome for the long-term kleptoplast-retaining sea slug Elysia crispata morphotype clarki.</title>
        <authorList>
            <person name="Eastman K.E."/>
            <person name="Pendleton A.L."/>
            <person name="Shaikh M.A."/>
            <person name="Suttiyut T."/>
            <person name="Ogas R."/>
            <person name="Tomko P."/>
            <person name="Gavelis G."/>
            <person name="Widhalm J.R."/>
            <person name="Wisecaver J.H."/>
        </authorList>
    </citation>
    <scope>NUCLEOTIDE SEQUENCE</scope>
    <source>
        <strain evidence="1">ECLA1</strain>
    </source>
</reference>
<sequence>MSPLIPISVPPLHPYVSSNTHLSPTSPPLCPLSYLSLSHLSTLMSPLIPFAVPPLLPYAEKRLDGLRETIKKWDSVDRMRQELRHWLRTKQEELADIESQPSKLHSEAAELDVERLKAFREEVRAKAPAIEELQIFHSTLTQHNPSMTDPVIRAIKDDWEELLGQLDILLHERETAKAAARNLQAHQDTMDEDLENYVRELERIDRADNPMLNKSREIQSHPASSLFWACYIEPTRKSVRVVLVKLLQHYTSYTSSPTIVIDGSSKS</sequence>
<dbReference type="AlphaFoldDB" id="A0AAE0YMV5"/>
<dbReference type="Proteomes" id="UP001283361">
    <property type="component" value="Unassembled WGS sequence"/>
</dbReference>
<evidence type="ECO:0000313" key="1">
    <source>
        <dbReference type="EMBL" id="KAK3749778.1"/>
    </source>
</evidence>
<keyword evidence="2" id="KW-1185">Reference proteome</keyword>